<dbReference type="RefSeq" id="WP_149615487.1">
    <property type="nucleotide sequence ID" value="NZ_CP027665.1"/>
</dbReference>
<feature type="domain" description="Flavodoxin" evidence="1">
    <location>
        <begin position="51"/>
        <end position="190"/>
    </location>
</feature>
<dbReference type="KEGG" id="thas:C6Y53_07430"/>
<dbReference type="EMBL" id="CP027665">
    <property type="protein sequence ID" value="AVO37552.2"/>
    <property type="molecule type" value="Genomic_DNA"/>
</dbReference>
<dbReference type="Proteomes" id="UP000237655">
    <property type="component" value="Chromosome"/>
</dbReference>
<dbReference type="InterPro" id="IPR029039">
    <property type="entry name" value="Flavoprotein-like_sf"/>
</dbReference>
<evidence type="ECO:0000259" key="1">
    <source>
        <dbReference type="Pfam" id="PF12724"/>
    </source>
</evidence>
<reference evidence="3" key="1">
    <citation type="submission" date="2018-03" db="EMBL/GenBank/DDBJ databases">
        <title>Genomic analysis of the strain SH-1 isolated from shrimp intestine.</title>
        <authorList>
            <person name="Kim Y.-S."/>
            <person name="Kim S.-E."/>
            <person name="Kim K.-H."/>
        </authorList>
    </citation>
    <scope>NUCLEOTIDE SEQUENCE [LARGE SCALE GENOMIC DNA]</scope>
    <source>
        <strain evidence="3">SH-1</strain>
    </source>
</reference>
<name>A0A2S0MNT2_9RHOB</name>
<dbReference type="Gene3D" id="3.40.50.360">
    <property type="match status" value="1"/>
</dbReference>
<dbReference type="SUPFAM" id="SSF52218">
    <property type="entry name" value="Flavoproteins"/>
    <property type="match status" value="1"/>
</dbReference>
<evidence type="ECO:0000313" key="3">
    <source>
        <dbReference type="Proteomes" id="UP000237655"/>
    </source>
</evidence>
<organism evidence="2 3">
    <name type="scientific">Pukyongiella litopenaei</name>
    <dbReference type="NCBI Taxonomy" id="2605946"/>
    <lineage>
        <taxon>Bacteria</taxon>
        <taxon>Pseudomonadati</taxon>
        <taxon>Pseudomonadota</taxon>
        <taxon>Alphaproteobacteria</taxon>
        <taxon>Rhodobacterales</taxon>
        <taxon>Paracoccaceae</taxon>
        <taxon>Pukyongiella</taxon>
    </lineage>
</organism>
<dbReference type="AlphaFoldDB" id="A0A2S0MNT2"/>
<proteinExistence type="predicted"/>
<dbReference type="PROSITE" id="PS51318">
    <property type="entry name" value="TAT"/>
    <property type="match status" value="1"/>
</dbReference>
<sequence>MDHRKRKFLKYGAYSAAAAALAGVGWQFRPTLPNDAPADIALADGQGDRLLIVYGSMLGSTGGQAAWMAEVARTAGFRVALFSAENAPAPDGFDRVMVGSAIRAAAWLEPVVNWTAAHAEAIATRPHSLFQCSMTCAGMLLGNQGGPLTTDQSAQLQRDTDSLFAAAPVLAQTDVAFFPGRLDFDRLTPVLRVGYPFVAGSVMQGDFRDREAAESWARSSLSKDTG</sequence>
<keyword evidence="3" id="KW-1185">Reference proteome</keyword>
<dbReference type="Pfam" id="PF12724">
    <property type="entry name" value="Flavodoxin_5"/>
    <property type="match status" value="1"/>
</dbReference>
<protein>
    <recommendedName>
        <fullName evidence="1">Flavodoxin domain-containing protein</fullName>
    </recommendedName>
</protein>
<evidence type="ECO:0000313" key="2">
    <source>
        <dbReference type="EMBL" id="AVO37552.2"/>
    </source>
</evidence>
<dbReference type="InterPro" id="IPR006311">
    <property type="entry name" value="TAT_signal"/>
</dbReference>
<gene>
    <name evidence="2" type="ORF">C6Y53_07430</name>
</gene>
<accession>A0A2S0MNT2</accession>
<dbReference type="InterPro" id="IPR026816">
    <property type="entry name" value="Flavodoxin_dom"/>
</dbReference>